<name>A0A5D0MLU6_FLESI</name>
<sequence length="31" mass="3655">KKCVSKDCLQENEKIILEQLITDQATTYWNV</sequence>
<dbReference type="AlphaFoldDB" id="A0A5D0MLU6"/>
<organism evidence="1 2">
    <name type="scientific">Flexistipes sinusarabici</name>
    <dbReference type="NCBI Taxonomy" id="2352"/>
    <lineage>
        <taxon>Bacteria</taxon>
        <taxon>Pseudomonadati</taxon>
        <taxon>Deferribacterota</taxon>
        <taxon>Deferribacteres</taxon>
        <taxon>Deferribacterales</taxon>
        <taxon>Flexistipitaceae</taxon>
        <taxon>Flexistipes</taxon>
    </lineage>
</organism>
<comment type="caution">
    <text evidence="1">The sequence shown here is derived from an EMBL/GenBank/DDBJ whole genome shotgun (WGS) entry which is preliminary data.</text>
</comment>
<dbReference type="Proteomes" id="UP000323337">
    <property type="component" value="Unassembled WGS sequence"/>
</dbReference>
<proteinExistence type="predicted"/>
<dbReference type="EMBL" id="VSIV01000233">
    <property type="protein sequence ID" value="TYB32925.1"/>
    <property type="molecule type" value="Genomic_DNA"/>
</dbReference>
<feature type="non-terminal residue" evidence="1">
    <location>
        <position position="1"/>
    </location>
</feature>
<protein>
    <submittedName>
        <fullName evidence="1">Bifunctional nuclease family protein</fullName>
    </submittedName>
</protein>
<accession>A0A5D0MLU6</accession>
<evidence type="ECO:0000313" key="2">
    <source>
        <dbReference type="Proteomes" id="UP000323337"/>
    </source>
</evidence>
<reference evidence="1 2" key="1">
    <citation type="submission" date="2019-08" db="EMBL/GenBank/DDBJ databases">
        <title>Genomic characterization of a novel candidate phylum (ARYD3) from a high temperature, high salinity tertiary oil reservoir in north central Oklahoma, USA.</title>
        <authorList>
            <person name="Youssef N.H."/>
            <person name="Yadav A."/>
            <person name="Elshahed M.S."/>
        </authorList>
    </citation>
    <scope>NUCLEOTIDE SEQUENCE [LARGE SCALE GENOMIC DNA]</scope>
    <source>
        <strain evidence="1">ARYD1</strain>
    </source>
</reference>
<evidence type="ECO:0000313" key="1">
    <source>
        <dbReference type="EMBL" id="TYB32925.1"/>
    </source>
</evidence>
<gene>
    <name evidence="1" type="ORF">FXF49_08955</name>
</gene>